<evidence type="ECO:0000313" key="1">
    <source>
        <dbReference type="EMBL" id="AAV44073.1"/>
    </source>
</evidence>
<accession>Q5W6G7</accession>
<proteinExistence type="predicted"/>
<dbReference type="AlphaFoldDB" id="Q5W6G7"/>
<gene>
    <name evidence="1" type="ORF">OSJNBa0077J17.11</name>
</gene>
<sequence>MTGTLVFKRSQCLAILPKGISYLLMMMLEMLHEDKEGSDEVLLQPGPAPLHQLTSLKMLQLQNKEVLGQSLREMKVNLEDH</sequence>
<dbReference type="EMBL" id="AC136221">
    <property type="protein sequence ID" value="AAV44073.1"/>
    <property type="molecule type" value="Genomic_DNA"/>
</dbReference>
<reference evidence="2" key="1">
    <citation type="journal article" date="2005" name="Nature">
        <title>The map-based sequence of the rice genome.</title>
        <authorList>
            <consortium name="International rice genome sequencing project (IRGSP)"/>
            <person name="Matsumoto T."/>
            <person name="Wu J."/>
            <person name="Kanamori H."/>
            <person name="Katayose Y."/>
            <person name="Fujisawa M."/>
            <person name="Namiki N."/>
            <person name="Mizuno H."/>
            <person name="Yamamoto K."/>
            <person name="Antonio B.A."/>
            <person name="Baba T."/>
            <person name="Sakata K."/>
            <person name="Nagamura Y."/>
            <person name="Aoki H."/>
            <person name="Arikawa K."/>
            <person name="Arita K."/>
            <person name="Bito T."/>
            <person name="Chiden Y."/>
            <person name="Fujitsuka N."/>
            <person name="Fukunaka R."/>
            <person name="Hamada M."/>
            <person name="Harada C."/>
            <person name="Hayashi A."/>
            <person name="Hijishita S."/>
            <person name="Honda M."/>
            <person name="Hosokawa S."/>
            <person name="Ichikawa Y."/>
            <person name="Idonuma A."/>
            <person name="Iijima M."/>
            <person name="Ikeda M."/>
            <person name="Ikeno M."/>
            <person name="Ito K."/>
            <person name="Ito S."/>
            <person name="Ito T."/>
            <person name="Ito Y."/>
            <person name="Ito Y."/>
            <person name="Iwabuchi A."/>
            <person name="Kamiya K."/>
            <person name="Karasawa W."/>
            <person name="Kurita K."/>
            <person name="Katagiri S."/>
            <person name="Kikuta A."/>
            <person name="Kobayashi H."/>
            <person name="Kobayashi N."/>
            <person name="Machita K."/>
            <person name="Maehara T."/>
            <person name="Masukawa M."/>
            <person name="Mizubayashi T."/>
            <person name="Mukai Y."/>
            <person name="Nagasaki H."/>
            <person name="Nagata Y."/>
            <person name="Naito S."/>
            <person name="Nakashima M."/>
            <person name="Nakama Y."/>
            <person name="Nakamichi Y."/>
            <person name="Nakamura M."/>
            <person name="Meguro A."/>
            <person name="Negishi M."/>
            <person name="Ohta I."/>
            <person name="Ohta T."/>
            <person name="Okamoto M."/>
            <person name="Ono N."/>
            <person name="Saji S."/>
            <person name="Sakaguchi M."/>
            <person name="Sakai K."/>
            <person name="Shibata M."/>
            <person name="Shimokawa T."/>
            <person name="Song J."/>
            <person name="Takazaki Y."/>
            <person name="Terasawa K."/>
            <person name="Tsugane M."/>
            <person name="Tsuji K."/>
            <person name="Ueda S."/>
            <person name="Waki K."/>
            <person name="Yamagata H."/>
            <person name="Yamamoto M."/>
            <person name="Yamamoto S."/>
            <person name="Yamane H."/>
            <person name="Yoshiki S."/>
            <person name="Yoshihara R."/>
            <person name="Yukawa K."/>
            <person name="Zhong H."/>
            <person name="Yano M."/>
            <person name="Yuan Q."/>
            <person name="Ouyang S."/>
            <person name="Liu J."/>
            <person name="Jones K.M."/>
            <person name="Gansberger K."/>
            <person name="Moffat K."/>
            <person name="Hill J."/>
            <person name="Bera J."/>
            <person name="Fadrosh D."/>
            <person name="Jin S."/>
            <person name="Johri S."/>
            <person name="Kim M."/>
            <person name="Overton L."/>
            <person name="Reardon M."/>
            <person name="Tsitrin T."/>
            <person name="Vuong H."/>
            <person name="Weaver B."/>
            <person name="Ciecko A."/>
            <person name="Tallon L."/>
            <person name="Jackson J."/>
            <person name="Pai G."/>
            <person name="Aken S.V."/>
            <person name="Utterback T."/>
            <person name="Reidmuller S."/>
            <person name="Feldblyum T."/>
            <person name="Hsiao J."/>
            <person name="Zismann V."/>
            <person name="Iobst S."/>
            <person name="de Vazeille A.R."/>
            <person name="Buell C.R."/>
            <person name="Ying K."/>
            <person name="Li Y."/>
            <person name="Lu T."/>
            <person name="Huang Y."/>
            <person name="Zhao Q."/>
            <person name="Feng Q."/>
            <person name="Zhang L."/>
            <person name="Zhu J."/>
            <person name="Weng Q."/>
            <person name="Mu J."/>
            <person name="Lu Y."/>
            <person name="Fan D."/>
            <person name="Liu Y."/>
            <person name="Guan J."/>
            <person name="Zhang Y."/>
            <person name="Yu S."/>
            <person name="Liu X."/>
            <person name="Zhang Y."/>
            <person name="Hong G."/>
            <person name="Han B."/>
            <person name="Choisne N."/>
            <person name="Demange N."/>
            <person name="Orjeda G."/>
            <person name="Samain S."/>
            <person name="Cattolico L."/>
            <person name="Pelletier E."/>
            <person name="Couloux A."/>
            <person name="Segurens B."/>
            <person name="Wincker P."/>
            <person name="D'Hont A."/>
            <person name="Scarpelli C."/>
            <person name="Weissenbach J."/>
            <person name="Salanoubat M."/>
            <person name="Quetier F."/>
            <person name="Yu Y."/>
            <person name="Kim H.R."/>
            <person name="Rambo T."/>
            <person name="Currie J."/>
            <person name="Collura K."/>
            <person name="Luo M."/>
            <person name="Yang T."/>
            <person name="Ammiraju J.S.S."/>
            <person name="Engler F."/>
            <person name="Soderlund C."/>
            <person name="Wing R.A."/>
            <person name="Palmer L.E."/>
            <person name="de la Bastide M."/>
            <person name="Spiegel L."/>
            <person name="Nascimento L."/>
            <person name="Zutavern T."/>
            <person name="O'Shaughnessy A."/>
            <person name="Dike S."/>
            <person name="Dedhia N."/>
            <person name="Preston R."/>
            <person name="Balija V."/>
            <person name="McCombie W.R."/>
            <person name="Chow T."/>
            <person name="Chen H."/>
            <person name="Chung M."/>
            <person name="Chen C."/>
            <person name="Shaw J."/>
            <person name="Wu H."/>
            <person name="Hsiao K."/>
            <person name="Chao Y."/>
            <person name="Chu M."/>
            <person name="Cheng C."/>
            <person name="Hour A."/>
            <person name="Lee P."/>
            <person name="Lin S."/>
            <person name="Lin Y."/>
            <person name="Liou J."/>
            <person name="Liu S."/>
            <person name="Hsing Y."/>
            <person name="Raghuvanshi S."/>
            <person name="Mohanty A."/>
            <person name="Bharti A.K."/>
            <person name="Gaur A."/>
            <person name="Gupta V."/>
            <person name="Kumar D."/>
            <person name="Ravi V."/>
            <person name="Vij S."/>
            <person name="Kapur A."/>
            <person name="Khurana P."/>
            <person name="Khurana P."/>
            <person name="Khurana J.P."/>
            <person name="Tyagi A.K."/>
            <person name="Gaikwad K."/>
            <person name="Singh A."/>
            <person name="Dalal V."/>
            <person name="Srivastava S."/>
            <person name="Dixit A."/>
            <person name="Pal A.K."/>
            <person name="Ghazi I.A."/>
            <person name="Yadav M."/>
            <person name="Pandit A."/>
            <person name="Bhargava A."/>
            <person name="Sureshbabu K."/>
            <person name="Batra K."/>
            <person name="Sharma T.R."/>
            <person name="Mohapatra T."/>
            <person name="Singh N.K."/>
            <person name="Messing J."/>
            <person name="Nelson A.B."/>
            <person name="Fuks G."/>
            <person name="Kavchok S."/>
            <person name="Keizer G."/>
            <person name="Linton E."/>
            <person name="Llaca V."/>
            <person name="Song R."/>
            <person name="Tanyolac B."/>
            <person name="Young S."/>
            <person name="Ho-Il K."/>
            <person name="Hahn J.H."/>
            <person name="Sangsakoo G."/>
            <person name="Vanavichit A."/>
            <person name="de Mattos Luiz.A.T."/>
            <person name="Zimmer P.D."/>
            <person name="Malone G."/>
            <person name="Dellagostin O."/>
            <person name="de Oliveira A.C."/>
            <person name="Bevan M."/>
            <person name="Bancroft I."/>
            <person name="Minx P."/>
            <person name="Cordum H."/>
            <person name="Wilson R."/>
            <person name="Cheng Z."/>
            <person name="Jin W."/>
            <person name="Jiang J."/>
            <person name="Leong S.A."/>
            <person name="Iwama H."/>
            <person name="Gojobori T."/>
            <person name="Itoh T."/>
            <person name="Niimura Y."/>
            <person name="Fujii Y."/>
            <person name="Habara T."/>
            <person name="Sakai H."/>
            <person name="Sato Y."/>
            <person name="Wilson G."/>
            <person name="Kumar K."/>
            <person name="McCouch S."/>
            <person name="Juretic N."/>
            <person name="Hoen D."/>
            <person name="Wright S."/>
            <person name="Bruskiewich R."/>
            <person name="Bureau T."/>
            <person name="Miyao A."/>
            <person name="Hirochika H."/>
            <person name="Nishikawa T."/>
            <person name="Kadowaki K."/>
            <person name="Sugiura M."/>
            <person name="Burr B."/>
            <person name="Sasaki T."/>
        </authorList>
    </citation>
    <scope>NUCLEOTIDE SEQUENCE [LARGE SCALE GENOMIC DNA]</scope>
    <source>
        <strain evidence="2">cv. Nipponbare</strain>
    </source>
</reference>
<name>Q5W6G7_ORYSJ</name>
<evidence type="ECO:0000313" key="2">
    <source>
        <dbReference type="Proteomes" id="UP000000763"/>
    </source>
</evidence>
<organism evidence="1 2">
    <name type="scientific">Oryza sativa subsp. japonica</name>
    <name type="common">Rice</name>
    <dbReference type="NCBI Taxonomy" id="39947"/>
    <lineage>
        <taxon>Eukaryota</taxon>
        <taxon>Viridiplantae</taxon>
        <taxon>Streptophyta</taxon>
        <taxon>Embryophyta</taxon>
        <taxon>Tracheophyta</taxon>
        <taxon>Spermatophyta</taxon>
        <taxon>Magnoliopsida</taxon>
        <taxon>Liliopsida</taxon>
        <taxon>Poales</taxon>
        <taxon>Poaceae</taxon>
        <taxon>BOP clade</taxon>
        <taxon>Oryzoideae</taxon>
        <taxon>Oryzeae</taxon>
        <taxon>Oryzinae</taxon>
        <taxon>Oryza</taxon>
        <taxon>Oryza sativa</taxon>
    </lineage>
</organism>
<reference evidence="2" key="2">
    <citation type="journal article" date="2008" name="Nucleic Acids Res.">
        <title>The rice annotation project database (RAP-DB): 2008 update.</title>
        <authorList>
            <consortium name="The rice annotation project (RAP)"/>
        </authorList>
    </citation>
    <scope>GENOME REANNOTATION</scope>
    <source>
        <strain evidence="2">cv. Nipponbare</strain>
    </source>
</reference>
<protein>
    <submittedName>
        <fullName evidence="1">Uncharacterized protein</fullName>
    </submittedName>
</protein>
<dbReference type="Proteomes" id="UP000000763">
    <property type="component" value="Chromosome 5"/>
</dbReference>